<dbReference type="AlphaFoldDB" id="A0A917EFL0"/>
<evidence type="ECO:0000256" key="1">
    <source>
        <dbReference type="SAM" id="SignalP"/>
    </source>
</evidence>
<evidence type="ECO:0000313" key="3">
    <source>
        <dbReference type="Proteomes" id="UP000612855"/>
    </source>
</evidence>
<proteinExistence type="predicted"/>
<name>A0A917EFL0_9RHOB</name>
<dbReference type="RefSeq" id="WP_229737474.1">
    <property type="nucleotide sequence ID" value="NZ_BMFJ01000001.1"/>
</dbReference>
<dbReference type="Gene3D" id="3.10.450.160">
    <property type="entry name" value="inner membrane protein cigr"/>
    <property type="match status" value="1"/>
</dbReference>
<protein>
    <recommendedName>
        <fullName evidence="4">Excinuclease ABC subunit A</fullName>
    </recommendedName>
</protein>
<keyword evidence="3" id="KW-1185">Reference proteome</keyword>
<keyword evidence="1" id="KW-0732">Signal</keyword>
<sequence>MKRIILPLTVALLAVPGLAIAKNDHGNKAKSFRGHQAVHASAGCPPGLAKKSPACVPPGLAKKQVLGDDHRHDHDHVIRVGEYLDPAYYGDRYVLVRDPGRYGLDPYGTYYRIDGNVFQVNRETQEVLALIGAVSAILN</sequence>
<evidence type="ECO:0008006" key="4">
    <source>
        <dbReference type="Google" id="ProtNLM"/>
    </source>
</evidence>
<accession>A0A917EFL0</accession>
<organism evidence="2 3">
    <name type="scientific">Primorskyibacter flagellatus</name>
    <dbReference type="NCBI Taxonomy" id="1387277"/>
    <lineage>
        <taxon>Bacteria</taxon>
        <taxon>Pseudomonadati</taxon>
        <taxon>Pseudomonadota</taxon>
        <taxon>Alphaproteobacteria</taxon>
        <taxon>Rhodobacterales</taxon>
        <taxon>Roseobacteraceae</taxon>
        <taxon>Primorskyibacter</taxon>
    </lineage>
</organism>
<feature type="chain" id="PRO_5037801887" description="Excinuclease ABC subunit A" evidence="1">
    <location>
        <begin position="22"/>
        <end position="139"/>
    </location>
</feature>
<dbReference type="Proteomes" id="UP000612855">
    <property type="component" value="Unassembled WGS sequence"/>
</dbReference>
<feature type="signal peptide" evidence="1">
    <location>
        <begin position="1"/>
        <end position="21"/>
    </location>
</feature>
<comment type="caution">
    <text evidence="2">The sequence shown here is derived from an EMBL/GenBank/DDBJ whole genome shotgun (WGS) entry which is preliminary data.</text>
</comment>
<gene>
    <name evidence="2" type="ORF">GCM10011360_15830</name>
</gene>
<evidence type="ECO:0000313" key="2">
    <source>
        <dbReference type="EMBL" id="GGE28480.1"/>
    </source>
</evidence>
<dbReference type="EMBL" id="BMFJ01000001">
    <property type="protein sequence ID" value="GGE28480.1"/>
    <property type="molecule type" value="Genomic_DNA"/>
</dbReference>
<reference evidence="3" key="1">
    <citation type="journal article" date="2019" name="Int. J. Syst. Evol. Microbiol.">
        <title>The Global Catalogue of Microorganisms (GCM) 10K type strain sequencing project: providing services to taxonomists for standard genome sequencing and annotation.</title>
        <authorList>
            <consortium name="The Broad Institute Genomics Platform"/>
            <consortium name="The Broad Institute Genome Sequencing Center for Infectious Disease"/>
            <person name="Wu L."/>
            <person name="Ma J."/>
        </authorList>
    </citation>
    <scope>NUCLEOTIDE SEQUENCE [LARGE SCALE GENOMIC DNA]</scope>
    <source>
        <strain evidence="3">CGMCC 1.12664</strain>
    </source>
</reference>